<accession>A0A3N4YQH1</accession>
<dbReference type="RefSeq" id="WP_123815274.1">
    <property type="nucleotide sequence ID" value="NZ_RKQZ01000001.1"/>
</dbReference>
<gene>
    <name evidence="2" type="ORF">EDD34_3002</name>
</gene>
<dbReference type="OrthoDB" id="3218196at2"/>
<dbReference type="AlphaFoldDB" id="A0A3N4YQH1"/>
<comment type="caution">
    <text evidence="2">The sequence shown here is derived from an EMBL/GenBank/DDBJ whole genome shotgun (WGS) entry which is preliminary data.</text>
</comment>
<name>A0A3N4YQH1_9MICO</name>
<keyword evidence="1" id="KW-0812">Transmembrane</keyword>
<protein>
    <recommendedName>
        <fullName evidence="4">CHASE3 domain sensor protein</fullName>
    </recommendedName>
</protein>
<evidence type="ECO:0008006" key="4">
    <source>
        <dbReference type="Google" id="ProtNLM"/>
    </source>
</evidence>
<keyword evidence="1" id="KW-1133">Transmembrane helix</keyword>
<feature type="transmembrane region" description="Helical" evidence="1">
    <location>
        <begin position="396"/>
        <end position="422"/>
    </location>
</feature>
<sequence>MTVAAPHRPGSSTLPHGLARRAANAVSGTPGRLGLAQIACVLACVALGIAGFLAGTGQSADLDIAHADAVDLVATQELRNHLVSADAAATNAFLVGGLEPTAMRERYSENLATAARAVPPLAARAPERSDELAVVSDALQRYAGLVESARANNRQGLPVGTGYLDLASATLRDEALPVLDDVAHRITARMDGHLAAVSMRQSPLLVVVGSLVVLGVVQWWLARRTHRMISPWMVVATAIALVGAVAVAIGVVGGNVVAHKVADGPYAATVASSAALAEATDAKSQESLTLIKRGSGGEHEARFQDSTTRAAALLAASDDAAGTERPTGDLLRTWLEGHAEIRALDDSGRWGEAVSAAIATGDGSPLAAFEEFAARAATDVTVTGERAATQLTRASAVSFATGWIALVAGLLAAGMTATGIWARQKEYL</sequence>
<evidence type="ECO:0000256" key="1">
    <source>
        <dbReference type="SAM" id="Phobius"/>
    </source>
</evidence>
<dbReference type="Proteomes" id="UP000280501">
    <property type="component" value="Unassembled WGS sequence"/>
</dbReference>
<feature type="transmembrane region" description="Helical" evidence="1">
    <location>
        <begin position="228"/>
        <end position="252"/>
    </location>
</feature>
<keyword evidence="3" id="KW-1185">Reference proteome</keyword>
<feature type="transmembrane region" description="Helical" evidence="1">
    <location>
        <begin position="34"/>
        <end position="54"/>
    </location>
</feature>
<evidence type="ECO:0000313" key="2">
    <source>
        <dbReference type="EMBL" id="RPF22347.1"/>
    </source>
</evidence>
<keyword evidence="1" id="KW-0472">Membrane</keyword>
<organism evidence="2 3">
    <name type="scientific">Myceligenerans xiligouense</name>
    <dbReference type="NCBI Taxonomy" id="253184"/>
    <lineage>
        <taxon>Bacteria</taxon>
        <taxon>Bacillati</taxon>
        <taxon>Actinomycetota</taxon>
        <taxon>Actinomycetes</taxon>
        <taxon>Micrococcales</taxon>
        <taxon>Promicromonosporaceae</taxon>
        <taxon>Myceligenerans</taxon>
    </lineage>
</organism>
<evidence type="ECO:0000313" key="3">
    <source>
        <dbReference type="Proteomes" id="UP000280501"/>
    </source>
</evidence>
<dbReference type="EMBL" id="RKQZ01000001">
    <property type="protein sequence ID" value="RPF22347.1"/>
    <property type="molecule type" value="Genomic_DNA"/>
</dbReference>
<reference evidence="2 3" key="1">
    <citation type="submission" date="2018-11" db="EMBL/GenBank/DDBJ databases">
        <title>Sequencing the genomes of 1000 actinobacteria strains.</title>
        <authorList>
            <person name="Klenk H.-P."/>
        </authorList>
    </citation>
    <scope>NUCLEOTIDE SEQUENCE [LARGE SCALE GENOMIC DNA]</scope>
    <source>
        <strain evidence="2 3">DSM 15700</strain>
    </source>
</reference>
<proteinExistence type="predicted"/>
<feature type="transmembrane region" description="Helical" evidence="1">
    <location>
        <begin position="204"/>
        <end position="222"/>
    </location>
</feature>